<organism evidence="3 4">
    <name type="scientific">Agrococcus baldri</name>
    <dbReference type="NCBI Taxonomy" id="153730"/>
    <lineage>
        <taxon>Bacteria</taxon>
        <taxon>Bacillati</taxon>
        <taxon>Actinomycetota</taxon>
        <taxon>Actinomycetes</taxon>
        <taxon>Micrococcales</taxon>
        <taxon>Microbacteriaceae</taxon>
        <taxon>Agrococcus</taxon>
    </lineage>
</organism>
<evidence type="ECO:0000313" key="4">
    <source>
        <dbReference type="Proteomes" id="UP000321749"/>
    </source>
</evidence>
<dbReference type="SUPFAM" id="SSF55961">
    <property type="entry name" value="Bet v1-like"/>
    <property type="match status" value="1"/>
</dbReference>
<evidence type="ECO:0000256" key="1">
    <source>
        <dbReference type="ARBA" id="ARBA00006817"/>
    </source>
</evidence>
<dbReference type="InterPro" id="IPR023393">
    <property type="entry name" value="START-like_dom_sf"/>
</dbReference>
<dbReference type="Gene3D" id="3.30.530.20">
    <property type="match status" value="1"/>
</dbReference>
<evidence type="ECO:0000259" key="2">
    <source>
        <dbReference type="Pfam" id="PF08327"/>
    </source>
</evidence>
<dbReference type="CDD" id="cd07814">
    <property type="entry name" value="SRPBCC_CalC_Aha1-like"/>
    <property type="match status" value="1"/>
</dbReference>
<dbReference type="InterPro" id="IPR013538">
    <property type="entry name" value="ASHA1/2-like_C"/>
</dbReference>
<dbReference type="EMBL" id="BJUU01000003">
    <property type="protein sequence ID" value="GEK79486.1"/>
    <property type="molecule type" value="Genomic_DNA"/>
</dbReference>
<dbReference type="RefSeq" id="WP_146792902.1">
    <property type="nucleotide sequence ID" value="NZ_BJUU01000003.1"/>
</dbReference>
<sequence>MTETTIELAQRVPAPRERAWAAWTEQSQLARWWWHRVPGTVIEADARVGGGYRFESVDAGFGVTGEYLEVVPMERLVLTWRWIDDGVVAEAVDTVTVRFAEDGDGTLVTVEHVTHAAGAADYELGWRDTIVHLDAALAP</sequence>
<accession>A0AA87UQX6</accession>
<dbReference type="Pfam" id="PF08327">
    <property type="entry name" value="AHSA1"/>
    <property type="match status" value="1"/>
</dbReference>
<gene>
    <name evidence="3" type="ORF">ABA31_08370</name>
</gene>
<name>A0AA87UQX6_9MICO</name>
<keyword evidence="4" id="KW-1185">Reference proteome</keyword>
<proteinExistence type="inferred from homology"/>
<comment type="caution">
    <text evidence="3">The sequence shown here is derived from an EMBL/GenBank/DDBJ whole genome shotgun (WGS) entry which is preliminary data.</text>
</comment>
<evidence type="ECO:0000313" key="3">
    <source>
        <dbReference type="EMBL" id="GEK79486.1"/>
    </source>
</evidence>
<protein>
    <submittedName>
        <fullName evidence="3">Activator of HSP90 ATPase</fullName>
    </submittedName>
</protein>
<dbReference type="Proteomes" id="UP000321749">
    <property type="component" value="Unassembled WGS sequence"/>
</dbReference>
<comment type="similarity">
    <text evidence="1">Belongs to the AHA1 family.</text>
</comment>
<reference evidence="3 4" key="1">
    <citation type="submission" date="2019-07" db="EMBL/GenBank/DDBJ databases">
        <title>Whole genome shotgun sequence of Agrococcus baldri NBRC 103055.</title>
        <authorList>
            <person name="Hosoyama A."/>
            <person name="Uohara A."/>
            <person name="Ohji S."/>
            <person name="Ichikawa N."/>
        </authorList>
    </citation>
    <scope>NUCLEOTIDE SEQUENCE [LARGE SCALE GENOMIC DNA]</scope>
    <source>
        <strain evidence="3 4">NBRC 103055</strain>
    </source>
</reference>
<feature type="domain" description="Activator of Hsp90 ATPase homologue 1/2-like C-terminal" evidence="2">
    <location>
        <begin position="14"/>
        <end position="137"/>
    </location>
</feature>
<dbReference type="AlphaFoldDB" id="A0AA87UQX6"/>